<reference evidence="2 3" key="1">
    <citation type="journal article" date="2019" name="Int. J. Syst. Evol. Microbiol.">
        <title>The Global Catalogue of Microorganisms (GCM) 10K type strain sequencing project: providing services to taxonomists for standard genome sequencing and annotation.</title>
        <authorList>
            <consortium name="The Broad Institute Genomics Platform"/>
            <consortium name="The Broad Institute Genome Sequencing Center for Infectious Disease"/>
            <person name="Wu L."/>
            <person name="Ma J."/>
        </authorList>
    </citation>
    <scope>NUCLEOTIDE SEQUENCE [LARGE SCALE GENOMIC DNA]</scope>
    <source>
        <strain evidence="2 3">JCM 15974</strain>
    </source>
</reference>
<dbReference type="SUPFAM" id="SSF50998">
    <property type="entry name" value="Quinoprotein alcohol dehydrogenase-like"/>
    <property type="match status" value="1"/>
</dbReference>
<gene>
    <name evidence="2" type="ORF">GCM10009430_06430</name>
</gene>
<protein>
    <submittedName>
        <fullName evidence="2">Lipoprotein</fullName>
    </submittedName>
</protein>
<comment type="caution">
    <text evidence="2">The sequence shown here is derived from an EMBL/GenBank/DDBJ whole genome shotgun (WGS) entry which is preliminary data.</text>
</comment>
<evidence type="ECO:0000256" key="1">
    <source>
        <dbReference type="SAM" id="SignalP"/>
    </source>
</evidence>
<feature type="chain" id="PRO_5045075901" evidence="1">
    <location>
        <begin position="25"/>
        <end position="455"/>
    </location>
</feature>
<dbReference type="Proteomes" id="UP001501758">
    <property type="component" value="Unassembled WGS sequence"/>
</dbReference>
<sequence length="455" mass="49186">MRNIKFFYKILLVFITSISVGCSSDDGGTDPTIPINPDDGFQGTVDWIKTFGGSQEDEALSIVQSADGGYAVFGYTQSTDGDITDKTATDSDFWVLKLTEDGVISWSKTYGGTGDDRGEKIIQTADNGYALVGYNRSNDGDVTENAGLQDYWIVKIDASGNLQWEKSFGFPGIDRAFSVVQTNDGGYFITGFLDVTASNGDGNDNKTFFEKHGVGEFWGIKLDASGNTEWRRYFGGTDNDRSYDAVQTEDGGYLMIGSSESVDFDITNSQGSYDFWLVKVNSEGTKIWEKSFGGTEIDVAYAIASDGNGKYVIVGDARSNDGNITNANGNADLWMIQIDGNGNLIWEKSLGGTQFDTGRGIYPIQSGGFVITGNSRSNDIDVDQNKGQSDVWTMLIDNNGNVIWKNSLGGTEEEFATGVIQTSDNKIVVAGSSASNDGDITENKGAKDAVIIKYK</sequence>
<evidence type="ECO:0000313" key="2">
    <source>
        <dbReference type="EMBL" id="GAA0713970.1"/>
    </source>
</evidence>
<evidence type="ECO:0000313" key="3">
    <source>
        <dbReference type="Proteomes" id="UP001501758"/>
    </source>
</evidence>
<keyword evidence="3" id="KW-1185">Reference proteome</keyword>
<dbReference type="InterPro" id="IPR011047">
    <property type="entry name" value="Quinoprotein_ADH-like_sf"/>
</dbReference>
<dbReference type="PANTHER" id="PTHR42754:SF1">
    <property type="entry name" value="LIPOPROTEIN"/>
    <property type="match status" value="1"/>
</dbReference>
<dbReference type="PANTHER" id="PTHR42754">
    <property type="entry name" value="ENDOGLUCANASE"/>
    <property type="match status" value="1"/>
</dbReference>
<accession>A0ABN1IHS2</accession>
<dbReference type="RefSeq" id="WP_343910450.1">
    <property type="nucleotide sequence ID" value="NZ_BAAAGE010000001.1"/>
</dbReference>
<proteinExistence type="predicted"/>
<keyword evidence="2" id="KW-0449">Lipoprotein</keyword>
<feature type="signal peptide" evidence="1">
    <location>
        <begin position="1"/>
        <end position="24"/>
    </location>
</feature>
<keyword evidence="1" id="KW-0732">Signal</keyword>
<name>A0ABN1IHS2_9FLAO</name>
<organism evidence="2 3">
    <name type="scientific">Aquimarina litoralis</name>
    <dbReference type="NCBI Taxonomy" id="584605"/>
    <lineage>
        <taxon>Bacteria</taxon>
        <taxon>Pseudomonadati</taxon>
        <taxon>Bacteroidota</taxon>
        <taxon>Flavobacteriia</taxon>
        <taxon>Flavobacteriales</taxon>
        <taxon>Flavobacteriaceae</taxon>
        <taxon>Aquimarina</taxon>
    </lineage>
</organism>
<dbReference type="EMBL" id="BAAAGE010000001">
    <property type="protein sequence ID" value="GAA0713970.1"/>
    <property type="molecule type" value="Genomic_DNA"/>
</dbReference>
<dbReference type="PROSITE" id="PS51257">
    <property type="entry name" value="PROKAR_LIPOPROTEIN"/>
    <property type="match status" value="1"/>
</dbReference>